<sequence length="482" mass="51818">MTLKKRPSVFLSILPLIVLVIMLTFTIRSFGSDSLEGASQITLLSVSALCVLIGMVFLHVPWASFEKAITKNVASVASALTILLFIGALSGAWMVSGVVPTLISYGIQLIHPDIFLASACVICALVSLMTGSSWTTIATIGIALMGIGRAQGFSDGWIAGAIISGAYFGDKISPLSETTVLASGSMGVPLFRHIRYMLITTIPSLTIALILFTIGGILCTTNDSQNIMSFTAALEQRFHITPWLLAVPVLTGVMIARRWPPLITLFLSTLTAIIFGLIFQTDVFRDIDPSLFKAAMKSVYGSTSVADDIPVLTELVSTRGMAGMMDTIWLIICAMCFGGAMSAGGMVGGITRLFVHLVKGRTTMVASTACTGMMMNLAVADQYLCILLTGNMFKDIYDRQGYERCLLSRTTEDAVTVTSVLVPWNTCGMTQATVLGVATFTYLPYCFFNILSPLMSIFIASIGYKIVRHKPDLSTDNNNTPS</sequence>
<keyword evidence="2" id="KW-0813">Transport</keyword>
<evidence type="ECO:0000256" key="4">
    <source>
        <dbReference type="ARBA" id="ARBA00022475"/>
    </source>
</evidence>
<keyword evidence="3" id="KW-0050">Antiport</keyword>
<comment type="similarity">
    <text evidence="8">Belongs to the NhaC Na(+)/H(+) (TC 2.A.35) antiporter family.</text>
</comment>
<feature type="transmembrane region" description="Helical" evidence="9">
    <location>
        <begin position="238"/>
        <end position="255"/>
    </location>
</feature>
<comment type="caution">
    <text evidence="11">The sequence shown here is derived from an EMBL/GenBank/DDBJ whole genome shotgun (WGS) entry which is preliminary data.</text>
</comment>
<feature type="transmembrane region" description="Helical" evidence="9">
    <location>
        <begin position="196"/>
        <end position="218"/>
    </location>
</feature>
<dbReference type="PANTHER" id="PTHR33451:SF3">
    <property type="entry name" value="MALATE-2H(+)_NA(+)-LACTATE ANTIPORTER"/>
    <property type="match status" value="1"/>
</dbReference>
<proteinExistence type="inferred from homology"/>
<evidence type="ECO:0000256" key="2">
    <source>
        <dbReference type="ARBA" id="ARBA00022448"/>
    </source>
</evidence>
<evidence type="ECO:0000313" key="11">
    <source>
        <dbReference type="EMBL" id="MCF2563923.1"/>
    </source>
</evidence>
<feature type="transmembrane region" description="Helical" evidence="9">
    <location>
        <begin position="114"/>
        <end position="144"/>
    </location>
</feature>
<feature type="transmembrane region" description="Helical" evidence="9">
    <location>
        <begin position="442"/>
        <end position="464"/>
    </location>
</feature>
<comment type="subcellular location">
    <subcellularLocation>
        <location evidence="1">Cell membrane</location>
        <topology evidence="1">Multi-pass membrane protein</topology>
    </subcellularLocation>
</comment>
<feature type="transmembrane region" description="Helical" evidence="9">
    <location>
        <begin position="72"/>
        <end position="94"/>
    </location>
</feature>
<evidence type="ECO:0000256" key="8">
    <source>
        <dbReference type="ARBA" id="ARBA00038435"/>
    </source>
</evidence>
<evidence type="ECO:0000256" key="1">
    <source>
        <dbReference type="ARBA" id="ARBA00004651"/>
    </source>
</evidence>
<feature type="transmembrane region" description="Helical" evidence="9">
    <location>
        <begin position="9"/>
        <end position="31"/>
    </location>
</feature>
<accession>A0ABS9CFY8</accession>
<evidence type="ECO:0000256" key="5">
    <source>
        <dbReference type="ARBA" id="ARBA00022692"/>
    </source>
</evidence>
<gene>
    <name evidence="11" type="ORF">I6E12_07335</name>
</gene>
<feature type="transmembrane region" description="Helical" evidence="9">
    <location>
        <begin position="328"/>
        <end position="351"/>
    </location>
</feature>
<dbReference type="InterPro" id="IPR018461">
    <property type="entry name" value="Na/H_Antiport_NhaC-like_C"/>
</dbReference>
<evidence type="ECO:0000256" key="6">
    <source>
        <dbReference type="ARBA" id="ARBA00022989"/>
    </source>
</evidence>
<reference evidence="11 12" key="1">
    <citation type="submission" date="2020-12" db="EMBL/GenBank/DDBJ databases">
        <title>Whole genome sequences of gut porcine anaerobes.</title>
        <authorList>
            <person name="Kubasova T."/>
            <person name="Jahodarova E."/>
            <person name="Rychlik I."/>
        </authorList>
    </citation>
    <scope>NUCLEOTIDE SEQUENCE [LARGE SCALE GENOMIC DNA]</scope>
    <source>
        <strain evidence="11 12">An925</strain>
    </source>
</reference>
<evidence type="ECO:0000313" key="12">
    <source>
        <dbReference type="Proteomes" id="UP001200470"/>
    </source>
</evidence>
<keyword evidence="4" id="KW-1003">Cell membrane</keyword>
<dbReference type="PANTHER" id="PTHR33451">
    <property type="entry name" value="MALATE-2H(+)/NA(+)-LACTATE ANTIPORTER"/>
    <property type="match status" value="1"/>
</dbReference>
<name>A0ABS9CFY8_9BACT</name>
<evidence type="ECO:0000256" key="3">
    <source>
        <dbReference type="ARBA" id="ARBA00022449"/>
    </source>
</evidence>
<keyword evidence="5 9" id="KW-0812">Transmembrane</keyword>
<protein>
    <submittedName>
        <fullName evidence="11">Sodium:proton antiporter</fullName>
    </submittedName>
</protein>
<feature type="transmembrane region" description="Helical" evidence="9">
    <location>
        <begin position="363"/>
        <end position="384"/>
    </location>
</feature>
<dbReference type="Proteomes" id="UP001200470">
    <property type="component" value="Unassembled WGS sequence"/>
</dbReference>
<keyword evidence="7 9" id="KW-0472">Membrane</keyword>
<dbReference type="Pfam" id="PF03553">
    <property type="entry name" value="Na_H_antiporter"/>
    <property type="match status" value="1"/>
</dbReference>
<keyword evidence="12" id="KW-1185">Reference proteome</keyword>
<organism evidence="11 12">
    <name type="scientific">Xylanibacter brevis</name>
    <dbReference type="NCBI Taxonomy" id="83231"/>
    <lineage>
        <taxon>Bacteria</taxon>
        <taxon>Pseudomonadati</taxon>
        <taxon>Bacteroidota</taxon>
        <taxon>Bacteroidia</taxon>
        <taxon>Bacteroidales</taxon>
        <taxon>Prevotellaceae</taxon>
        <taxon>Xylanibacter</taxon>
    </lineage>
</organism>
<feature type="domain" description="Na+/H+ antiporter NhaC-like C-terminal" evidence="10">
    <location>
        <begin position="165"/>
        <end position="461"/>
    </location>
</feature>
<evidence type="ECO:0000259" key="10">
    <source>
        <dbReference type="Pfam" id="PF03553"/>
    </source>
</evidence>
<keyword evidence="6 9" id="KW-1133">Transmembrane helix</keyword>
<evidence type="ECO:0000256" key="9">
    <source>
        <dbReference type="SAM" id="Phobius"/>
    </source>
</evidence>
<feature type="transmembrane region" description="Helical" evidence="9">
    <location>
        <begin position="37"/>
        <end position="60"/>
    </location>
</feature>
<dbReference type="InterPro" id="IPR052180">
    <property type="entry name" value="NhaC_Na-H+_Antiporter"/>
</dbReference>
<feature type="transmembrane region" description="Helical" evidence="9">
    <location>
        <begin position="262"/>
        <end position="279"/>
    </location>
</feature>
<dbReference type="EMBL" id="JADYTN010000014">
    <property type="protein sequence ID" value="MCF2563923.1"/>
    <property type="molecule type" value="Genomic_DNA"/>
</dbReference>
<evidence type="ECO:0000256" key="7">
    <source>
        <dbReference type="ARBA" id="ARBA00023136"/>
    </source>
</evidence>